<dbReference type="InterPro" id="IPR002401">
    <property type="entry name" value="Cyt_P450_E_grp-I"/>
</dbReference>
<dbReference type="GO" id="GO:0004497">
    <property type="term" value="F:monooxygenase activity"/>
    <property type="evidence" value="ECO:0007669"/>
    <property type="project" value="InterPro"/>
</dbReference>
<comment type="caution">
    <text evidence="7">The sequence shown here is derived from an EMBL/GenBank/DDBJ whole genome shotgun (WGS) entry which is preliminary data.</text>
</comment>
<dbReference type="PANTHER" id="PTHR24305:SF166">
    <property type="entry name" value="CYTOCHROME P450 12A4, MITOCHONDRIAL-RELATED"/>
    <property type="match status" value="1"/>
</dbReference>
<evidence type="ECO:0000256" key="2">
    <source>
        <dbReference type="ARBA" id="ARBA00022617"/>
    </source>
</evidence>
<comment type="cofactor">
    <cofactor evidence="5">
        <name>heme</name>
        <dbReference type="ChEBI" id="CHEBI:30413"/>
    </cofactor>
</comment>
<keyword evidence="3 5" id="KW-0479">Metal-binding</keyword>
<dbReference type="Pfam" id="PF00067">
    <property type="entry name" value="p450"/>
    <property type="match status" value="1"/>
</dbReference>
<dbReference type="AlphaFoldDB" id="A0AAN7ZCN0"/>
<keyword evidence="6" id="KW-1133">Transmembrane helix</keyword>
<dbReference type="SUPFAM" id="SSF48264">
    <property type="entry name" value="Cytochrome P450"/>
    <property type="match status" value="1"/>
</dbReference>
<feature type="binding site" description="axial binding residue" evidence="5">
    <location>
        <position position="536"/>
    </location>
    <ligand>
        <name>heme</name>
        <dbReference type="ChEBI" id="CHEBI:30413"/>
    </ligand>
    <ligandPart>
        <name>Fe</name>
        <dbReference type="ChEBI" id="CHEBI:18248"/>
    </ligandPart>
</feature>
<dbReference type="GO" id="GO:0005506">
    <property type="term" value="F:iron ion binding"/>
    <property type="evidence" value="ECO:0007669"/>
    <property type="project" value="InterPro"/>
</dbReference>
<evidence type="ECO:0000256" key="6">
    <source>
        <dbReference type="SAM" id="Phobius"/>
    </source>
</evidence>
<organism evidence="7 8">
    <name type="scientific">Xylaria bambusicola</name>
    <dbReference type="NCBI Taxonomy" id="326684"/>
    <lineage>
        <taxon>Eukaryota</taxon>
        <taxon>Fungi</taxon>
        <taxon>Dikarya</taxon>
        <taxon>Ascomycota</taxon>
        <taxon>Pezizomycotina</taxon>
        <taxon>Sordariomycetes</taxon>
        <taxon>Xylariomycetidae</taxon>
        <taxon>Xylariales</taxon>
        <taxon>Xylariaceae</taxon>
        <taxon>Xylaria</taxon>
    </lineage>
</organism>
<dbReference type="InterPro" id="IPR050121">
    <property type="entry name" value="Cytochrome_P450_monoxygenase"/>
</dbReference>
<proteinExistence type="inferred from homology"/>
<comment type="similarity">
    <text evidence="1">Belongs to the cytochrome P450 family.</text>
</comment>
<keyword evidence="6" id="KW-0472">Membrane</keyword>
<evidence type="ECO:0000256" key="1">
    <source>
        <dbReference type="ARBA" id="ARBA00010617"/>
    </source>
</evidence>
<sequence length="583" mass="64510">MGFEVFDAMNQPMALCLWILCTGILSLASWSIIRLIRHVRLAQTTCLPFVILPCSLLGAPWQMAQFIVVPVLKSLPARLTRNWLPFLLFNEFWHNGYEPFERLGADTFLAVSPGGLILYTCDADVNVQLFHDGNFGKPVELMSILNIYGPTITGTDGPESRLYRKIAGAFFSESTLRRVFAQSASGAKILIAALMRSDAHLQLRTLSARLSLNTLCQVAFGYQTDSDLARGLVFQDSIPDGKTLSYSQALHGLLKSMGVIFVVPHWMLRISPFRSHRHAVACYSELGSYMDQLKRARQITISKTPMHGTSSDEDLLDLLVQAGVSSKDQSTPLLTNRQVIGQIFLFMFAGHEANANLLVSIILILACHPEIQNAMQRDLDHLLGDTVPEAWSYDNNYSELMHSTVGAVINETLRLFTVIPVLPKCVPPDGPWLSITVKGQPHLLPPGTIALSNTSATYRHLKYWPDRIAGMAKLQRSRSDIRNDARQRPYTVADFDLLRWLDAGSTGETTTQTASAGFLEPRVGTFIPFSESSRGCPGRRFGPVQVCASVATLFQTHSVELETDRGNGDEDACLCDEPVLPCP</sequence>
<evidence type="ECO:0000313" key="8">
    <source>
        <dbReference type="Proteomes" id="UP001305414"/>
    </source>
</evidence>
<dbReference type="PANTHER" id="PTHR24305">
    <property type="entry name" value="CYTOCHROME P450"/>
    <property type="match status" value="1"/>
</dbReference>
<accession>A0AAN7ZCN0</accession>
<evidence type="ECO:0000313" key="7">
    <source>
        <dbReference type="EMBL" id="KAK5634791.1"/>
    </source>
</evidence>
<dbReference type="InterPro" id="IPR036396">
    <property type="entry name" value="Cyt_P450_sf"/>
</dbReference>
<dbReference type="EMBL" id="JAWHQM010000044">
    <property type="protein sequence ID" value="KAK5634791.1"/>
    <property type="molecule type" value="Genomic_DNA"/>
</dbReference>
<gene>
    <name evidence="7" type="ORF">RRF57_010504</name>
</gene>
<dbReference type="GO" id="GO:0020037">
    <property type="term" value="F:heme binding"/>
    <property type="evidence" value="ECO:0007669"/>
    <property type="project" value="InterPro"/>
</dbReference>
<name>A0AAN7ZCN0_9PEZI</name>
<dbReference type="GO" id="GO:0016705">
    <property type="term" value="F:oxidoreductase activity, acting on paired donors, with incorporation or reduction of molecular oxygen"/>
    <property type="evidence" value="ECO:0007669"/>
    <property type="project" value="InterPro"/>
</dbReference>
<dbReference type="Gene3D" id="1.10.630.10">
    <property type="entry name" value="Cytochrome P450"/>
    <property type="match status" value="1"/>
</dbReference>
<feature type="transmembrane region" description="Helical" evidence="6">
    <location>
        <begin position="12"/>
        <end position="33"/>
    </location>
</feature>
<reference evidence="7 8" key="1">
    <citation type="submission" date="2023-10" db="EMBL/GenBank/DDBJ databases">
        <title>Draft genome sequence of Xylaria bambusicola isolate GMP-LS, the root and basal stem rot pathogen of sugarcane in Indonesia.</title>
        <authorList>
            <person name="Selvaraj P."/>
            <person name="Muralishankar V."/>
            <person name="Muruganantham S."/>
            <person name="Sp S."/>
            <person name="Haryani S."/>
            <person name="Lau K.J.X."/>
            <person name="Naqvi N.I."/>
        </authorList>
    </citation>
    <scope>NUCLEOTIDE SEQUENCE [LARGE SCALE GENOMIC DNA]</scope>
    <source>
        <strain evidence="7">GMP-LS</strain>
    </source>
</reference>
<dbReference type="PRINTS" id="PR00463">
    <property type="entry name" value="EP450I"/>
</dbReference>
<evidence type="ECO:0000256" key="5">
    <source>
        <dbReference type="PIRSR" id="PIRSR602401-1"/>
    </source>
</evidence>
<keyword evidence="8" id="KW-1185">Reference proteome</keyword>
<evidence type="ECO:0008006" key="9">
    <source>
        <dbReference type="Google" id="ProtNLM"/>
    </source>
</evidence>
<feature type="transmembrane region" description="Helical" evidence="6">
    <location>
        <begin position="45"/>
        <end position="64"/>
    </location>
</feature>
<evidence type="ECO:0000256" key="3">
    <source>
        <dbReference type="ARBA" id="ARBA00022723"/>
    </source>
</evidence>
<dbReference type="Proteomes" id="UP001305414">
    <property type="component" value="Unassembled WGS sequence"/>
</dbReference>
<dbReference type="InterPro" id="IPR001128">
    <property type="entry name" value="Cyt_P450"/>
</dbReference>
<keyword evidence="4 5" id="KW-0408">Iron</keyword>
<keyword evidence="2 5" id="KW-0349">Heme</keyword>
<evidence type="ECO:0000256" key="4">
    <source>
        <dbReference type="ARBA" id="ARBA00023004"/>
    </source>
</evidence>
<protein>
    <recommendedName>
        <fullName evidence="9">Cytochrome P450</fullName>
    </recommendedName>
</protein>
<keyword evidence="6" id="KW-0812">Transmembrane</keyword>